<gene>
    <name evidence="1" type="ORF">SHKM778_61560</name>
</gene>
<name>A0AAT9HR37_9ACTN</name>
<accession>A0AAT9HR37</accession>
<dbReference type="EMBL" id="AP035768">
    <property type="protein sequence ID" value="BFO19768.1"/>
    <property type="molecule type" value="Genomic_DNA"/>
</dbReference>
<reference evidence="1" key="2">
    <citation type="submission" date="2024-07" db="EMBL/GenBank/DDBJ databases">
        <title>Streptomyces haneummycinica sp. nov., a new antibiotic-producing actinobacterium isolated from marine sediment.</title>
        <authorList>
            <person name="Uemura M."/>
            <person name="Hamada M."/>
            <person name="Hirano S."/>
            <person name="Kobayashi K."/>
            <person name="Ohshiro T."/>
            <person name="Kobayashi T."/>
            <person name="Terahara T."/>
        </authorList>
    </citation>
    <scope>NUCLEOTIDE SEQUENCE</scope>
    <source>
        <strain evidence="1">KM77-8</strain>
    </source>
</reference>
<organism evidence="1">
    <name type="scientific">Streptomyces haneummycinicus</name>
    <dbReference type="NCBI Taxonomy" id="3074435"/>
    <lineage>
        <taxon>Bacteria</taxon>
        <taxon>Bacillati</taxon>
        <taxon>Actinomycetota</taxon>
        <taxon>Actinomycetes</taxon>
        <taxon>Kitasatosporales</taxon>
        <taxon>Streptomycetaceae</taxon>
        <taxon>Streptomyces</taxon>
    </lineage>
</organism>
<evidence type="ECO:0000313" key="1">
    <source>
        <dbReference type="EMBL" id="BFO19768.1"/>
    </source>
</evidence>
<protein>
    <submittedName>
        <fullName evidence="1">Uncharacterized protein</fullName>
    </submittedName>
</protein>
<sequence>MGKGGEAVADEPVVEWLVPVGAEHGGEVGGLDPAEHEVGVGDGERAAAPVAGGTGYGTGGVRSHAVAGAVEVEDRAAPAATVWMSSMGARSRTPAIRVVKTRSYSPAKCETSVEVPPMSKPITRS</sequence>
<reference evidence="1" key="1">
    <citation type="submission" date="2024-06" db="EMBL/GenBank/DDBJ databases">
        <authorList>
            <consortium name="consrtm"/>
            <person name="Uemura M."/>
            <person name="Terahara T."/>
        </authorList>
    </citation>
    <scope>NUCLEOTIDE SEQUENCE</scope>
    <source>
        <strain evidence="1">KM77-8</strain>
    </source>
</reference>
<proteinExistence type="predicted"/>
<dbReference type="AlphaFoldDB" id="A0AAT9HR37"/>